<dbReference type="WBParaSite" id="sdigi.contig13.g1341.t1">
    <property type="protein sequence ID" value="sdigi.contig13.g1341.t1"/>
    <property type="gene ID" value="sdigi.contig13.g1341"/>
</dbReference>
<reference evidence="3" key="1">
    <citation type="submission" date="2022-11" db="UniProtKB">
        <authorList>
            <consortium name="WormBaseParasite"/>
        </authorList>
    </citation>
    <scope>IDENTIFICATION</scope>
</reference>
<keyword evidence="2" id="KW-1185">Reference proteome</keyword>
<dbReference type="AlphaFoldDB" id="A0A915PFB0"/>
<proteinExistence type="predicted"/>
<evidence type="ECO:0000256" key="1">
    <source>
        <dbReference type="SAM" id="MobiDB-lite"/>
    </source>
</evidence>
<dbReference type="Proteomes" id="UP000887581">
    <property type="component" value="Unplaced"/>
</dbReference>
<feature type="region of interest" description="Disordered" evidence="1">
    <location>
        <begin position="16"/>
        <end position="42"/>
    </location>
</feature>
<evidence type="ECO:0000313" key="3">
    <source>
        <dbReference type="WBParaSite" id="sdigi.contig13.g1341.t1"/>
    </source>
</evidence>
<evidence type="ECO:0000313" key="2">
    <source>
        <dbReference type="Proteomes" id="UP000887581"/>
    </source>
</evidence>
<sequence length="75" mass="8526">MDRMLYGRWMMHDSRCTNKGHRQAQQPPPYQPITATTTPPSPNHYYHITTATTIPPSSAVPKIRSVSTMLLCIRS</sequence>
<accession>A0A915PFB0</accession>
<organism evidence="2 3">
    <name type="scientific">Setaria digitata</name>
    <dbReference type="NCBI Taxonomy" id="48799"/>
    <lineage>
        <taxon>Eukaryota</taxon>
        <taxon>Metazoa</taxon>
        <taxon>Ecdysozoa</taxon>
        <taxon>Nematoda</taxon>
        <taxon>Chromadorea</taxon>
        <taxon>Rhabditida</taxon>
        <taxon>Spirurina</taxon>
        <taxon>Spiruromorpha</taxon>
        <taxon>Filarioidea</taxon>
        <taxon>Setariidae</taxon>
        <taxon>Setaria</taxon>
    </lineage>
</organism>
<protein>
    <submittedName>
        <fullName evidence="3">Uncharacterized protein</fullName>
    </submittedName>
</protein>
<name>A0A915PFB0_9BILA</name>